<reference evidence="12 13" key="1">
    <citation type="journal article" date="2014" name="Nat. Commun.">
        <title>Molecular traces of alternative social organization in a termite genome.</title>
        <authorList>
            <person name="Terrapon N."/>
            <person name="Li C."/>
            <person name="Robertson H.M."/>
            <person name="Ji L."/>
            <person name="Meng X."/>
            <person name="Booth W."/>
            <person name="Chen Z."/>
            <person name="Childers C.P."/>
            <person name="Glastad K.M."/>
            <person name="Gokhale K."/>
            <person name="Gowin J."/>
            <person name="Gronenberg W."/>
            <person name="Hermansen R.A."/>
            <person name="Hu H."/>
            <person name="Hunt B.G."/>
            <person name="Huylmans A.K."/>
            <person name="Khalil S.M."/>
            <person name="Mitchell R.D."/>
            <person name="Munoz-Torres M.C."/>
            <person name="Mustard J.A."/>
            <person name="Pan H."/>
            <person name="Reese J.T."/>
            <person name="Scharf M.E."/>
            <person name="Sun F."/>
            <person name="Vogel H."/>
            <person name="Xiao J."/>
            <person name="Yang W."/>
            <person name="Yang Z."/>
            <person name="Yang Z."/>
            <person name="Zhou J."/>
            <person name="Zhu J."/>
            <person name="Brent C.S."/>
            <person name="Elsik C.G."/>
            <person name="Goodisman M.A."/>
            <person name="Liberles D.A."/>
            <person name="Roe R.M."/>
            <person name="Vargo E.L."/>
            <person name="Vilcinskas A."/>
            <person name="Wang J."/>
            <person name="Bornberg-Bauer E."/>
            <person name="Korb J."/>
            <person name="Zhang G."/>
            <person name="Liebig J."/>
        </authorList>
    </citation>
    <scope>NUCLEOTIDE SEQUENCE [LARGE SCALE GENOMIC DNA]</scope>
    <source>
        <tissue evidence="12">Whole organism</tissue>
    </source>
</reference>
<dbReference type="eggNOG" id="KOG0390">
    <property type="taxonomic scope" value="Eukaryota"/>
</dbReference>
<dbReference type="STRING" id="136037.A0A067QKB0"/>
<keyword evidence="3" id="KW-0132">Cell division</keyword>
<dbReference type="EMBL" id="KK853239">
    <property type="protein sequence ID" value="KDR09493.1"/>
    <property type="molecule type" value="Genomic_DNA"/>
</dbReference>
<feature type="domain" description="Helicase ATP-binding" evidence="10">
    <location>
        <begin position="238"/>
        <end position="438"/>
    </location>
</feature>
<dbReference type="InterPro" id="IPR000330">
    <property type="entry name" value="SNF2_N"/>
</dbReference>
<evidence type="ECO:0000256" key="6">
    <source>
        <dbReference type="ARBA" id="ARBA00023254"/>
    </source>
</evidence>
<gene>
    <name evidence="12" type="ORF">L798_00833</name>
</gene>
<dbReference type="SUPFAM" id="SSF52540">
    <property type="entry name" value="P-loop containing nucleoside triphosphate hydrolases"/>
    <property type="match status" value="2"/>
</dbReference>
<dbReference type="InterPro" id="IPR038718">
    <property type="entry name" value="SNF2-like_sf"/>
</dbReference>
<dbReference type="Gene3D" id="3.40.50.10810">
    <property type="entry name" value="Tandem AAA-ATPase domain"/>
    <property type="match status" value="1"/>
</dbReference>
<dbReference type="GO" id="GO:0005524">
    <property type="term" value="F:ATP binding"/>
    <property type="evidence" value="ECO:0007669"/>
    <property type="project" value="InterPro"/>
</dbReference>
<dbReference type="InterPro" id="IPR027417">
    <property type="entry name" value="P-loop_NTPase"/>
</dbReference>
<dbReference type="GO" id="GO:0000724">
    <property type="term" value="P:double-strand break repair via homologous recombination"/>
    <property type="evidence" value="ECO:0007669"/>
    <property type="project" value="TreeGrafter"/>
</dbReference>
<evidence type="ECO:0000259" key="11">
    <source>
        <dbReference type="SMART" id="SM00490"/>
    </source>
</evidence>
<accession>A0A067QKB0</accession>
<dbReference type="InterPro" id="IPR049730">
    <property type="entry name" value="SNF2/RAD54-like_C"/>
</dbReference>
<evidence type="ECO:0000256" key="1">
    <source>
        <dbReference type="ARBA" id="ARBA00011467"/>
    </source>
</evidence>
<evidence type="ECO:0000256" key="5">
    <source>
        <dbReference type="ARBA" id="ARBA00022801"/>
    </source>
</evidence>
<keyword evidence="6" id="KW-0469">Meiosis</keyword>
<dbReference type="PANTHER" id="PTHR45629">
    <property type="entry name" value="SNF2/RAD54 FAMILY MEMBER"/>
    <property type="match status" value="1"/>
</dbReference>
<comment type="function">
    <text evidence="8">Involved in mitotic DNA repair and meiotic recombination. Functions in the recombinational DNA repair pathway. Essential for interhomolog gene conversion (GC), but may have a less important role in intersister GC than spn-A/Rad51. In the presence of DNA, spn-A/Rad51 enhances the ATPase activity of okr/Rad54.</text>
</comment>
<dbReference type="PANTHER" id="PTHR45629:SF7">
    <property type="entry name" value="DNA EXCISION REPAIR PROTEIN ERCC-6-RELATED"/>
    <property type="match status" value="1"/>
</dbReference>
<keyword evidence="5" id="KW-0378">Hydrolase</keyword>
<dbReference type="GO" id="GO:0007131">
    <property type="term" value="P:reciprocal meiotic recombination"/>
    <property type="evidence" value="ECO:0007669"/>
    <property type="project" value="TreeGrafter"/>
</dbReference>
<evidence type="ECO:0000313" key="12">
    <source>
        <dbReference type="EMBL" id="KDR09493.1"/>
    </source>
</evidence>
<dbReference type="GO" id="GO:0051301">
    <property type="term" value="P:cell division"/>
    <property type="evidence" value="ECO:0007669"/>
    <property type="project" value="UniProtKB-KW"/>
</dbReference>
<dbReference type="CDD" id="cd18793">
    <property type="entry name" value="SF2_C_SNF"/>
    <property type="match status" value="1"/>
</dbReference>
<dbReference type="AlphaFoldDB" id="A0A067QKB0"/>
<organism evidence="12 13">
    <name type="scientific">Zootermopsis nevadensis</name>
    <name type="common">Dampwood termite</name>
    <dbReference type="NCBI Taxonomy" id="136037"/>
    <lineage>
        <taxon>Eukaryota</taxon>
        <taxon>Metazoa</taxon>
        <taxon>Ecdysozoa</taxon>
        <taxon>Arthropoda</taxon>
        <taxon>Hexapoda</taxon>
        <taxon>Insecta</taxon>
        <taxon>Pterygota</taxon>
        <taxon>Neoptera</taxon>
        <taxon>Polyneoptera</taxon>
        <taxon>Dictyoptera</taxon>
        <taxon>Blattodea</taxon>
        <taxon>Blattoidea</taxon>
        <taxon>Termitoidae</taxon>
        <taxon>Termopsidae</taxon>
        <taxon>Zootermopsis</taxon>
    </lineage>
</organism>
<protein>
    <recommendedName>
        <fullName evidence="2">DNA repair and recombination protein RAD54-like</fullName>
    </recommendedName>
    <alternativeName>
        <fullName evidence="9">Protein okra</fullName>
    </alternativeName>
</protein>
<sequence length="849" mass="96616">MRRSTAPSLRQTGKLISSSDRVNLGQINSRTANNAAPFPNAIRSTESVLDLLSGSRIADAEDVSLDDACSDHVIPKTSSSTVHVMSQEDRASSVRFLTDENFNSNQITSQCYKGKRLFNVVWGKQSKKKHKTWEGDGILEVGEKSVILKIINIASSSDVCDPHNNKSGIKRMPDSTSDVSLPVLKKRRKTLLKPALFPVQRDKELEKPLVMPSPTHEHQWKYNLAHLPVVDVVVDMCLARVLRPHQRLGIVFMYECVMGMRKSQYHGAILADEMGLGKTLQCIAIVWMLLKQGPYGGWPILQHVLIVTPSSLVANWQNEFLRWLGRERIQTFVVDQKNRPKDYINLPHVPVMLISYEMFLRYYDDISQIQFDLLICDEGHRLKNTTIRTYALLYQIDCKRRILLTGTPIQNDLHEFYALVNFINPGVLGSSTEFRKYFEDPILASRQPSADEDIIHLGEHRAMELNHCTSWFILRRTQEVINKYLPTRQEMVVFCHSTPLQQAMYKTAVDYWESRGCQSGPEEVGHLGVITALKKICNHPSLVRPRQSEQLLGEDIIQYLVQNYPEKDDAVLSQKSGKLDVVTCLLQELNRMKEKVVLVSYFTQTLDLLAAMCEQKQYKFSRLDGSTPSMQRMQIVKRFNSLHSDHFVFLLSAKAGGVGLNLTGASRLILYDSDWNPATDLQAMSRIWRDGQMRSVYIYRLLTAGSIEEKIFQRQISKTGLSGAVVDPQNQSTIRLSNEELKDLFTFHHDSACMTHEMLGCQCAGVGLVPPHEVERNHNVTEDNRDELSNQRDCQLQIAQPLATNTCVRMNQLFRWQHYSQPISATVLQELGLSAASHNVTFIFRNVTI</sequence>
<evidence type="ECO:0000256" key="2">
    <source>
        <dbReference type="ARBA" id="ARBA00015341"/>
    </source>
</evidence>
<dbReference type="GO" id="GO:0005634">
    <property type="term" value="C:nucleus"/>
    <property type="evidence" value="ECO:0007669"/>
    <property type="project" value="TreeGrafter"/>
</dbReference>
<evidence type="ECO:0000256" key="8">
    <source>
        <dbReference type="ARBA" id="ARBA00024776"/>
    </source>
</evidence>
<dbReference type="InterPro" id="IPR050496">
    <property type="entry name" value="SNF2_RAD54_helicase_repair"/>
</dbReference>
<keyword evidence="7" id="KW-0131">Cell cycle</keyword>
<dbReference type="InterPro" id="IPR001650">
    <property type="entry name" value="Helicase_C-like"/>
</dbReference>
<feature type="domain" description="Helicase C-terminal" evidence="11">
    <location>
        <begin position="607"/>
        <end position="691"/>
    </location>
</feature>
<evidence type="ECO:0000259" key="10">
    <source>
        <dbReference type="SMART" id="SM00487"/>
    </source>
</evidence>
<evidence type="ECO:0000256" key="7">
    <source>
        <dbReference type="ARBA" id="ARBA00023306"/>
    </source>
</evidence>
<dbReference type="Pfam" id="PF00176">
    <property type="entry name" value="SNF2-rel_dom"/>
    <property type="match status" value="1"/>
</dbReference>
<dbReference type="OMA" id="AWFNKIC"/>
<dbReference type="GO" id="GO:0016787">
    <property type="term" value="F:hydrolase activity"/>
    <property type="evidence" value="ECO:0007669"/>
    <property type="project" value="UniProtKB-KW"/>
</dbReference>
<dbReference type="InterPro" id="IPR014001">
    <property type="entry name" value="Helicase_ATP-bd"/>
</dbReference>
<keyword evidence="13" id="KW-1185">Reference proteome</keyword>
<dbReference type="InParanoid" id="A0A067QKB0"/>
<dbReference type="Gene3D" id="3.40.50.300">
    <property type="entry name" value="P-loop containing nucleotide triphosphate hydrolases"/>
    <property type="match status" value="1"/>
</dbReference>
<dbReference type="Proteomes" id="UP000027135">
    <property type="component" value="Unassembled WGS sequence"/>
</dbReference>
<comment type="subunit">
    <text evidence="1">Interacts (via N-terminus) with spn-A/Rad51.</text>
</comment>
<dbReference type="SMART" id="SM00487">
    <property type="entry name" value="DEXDc"/>
    <property type="match status" value="1"/>
</dbReference>
<dbReference type="GO" id="GO:0015616">
    <property type="term" value="F:DNA translocase activity"/>
    <property type="evidence" value="ECO:0007669"/>
    <property type="project" value="TreeGrafter"/>
</dbReference>
<evidence type="ECO:0000256" key="4">
    <source>
        <dbReference type="ARBA" id="ARBA00022776"/>
    </source>
</evidence>
<dbReference type="Gene3D" id="1.20.120.850">
    <property type="entry name" value="SWI2/SNF2 ATPases, N-terminal domain"/>
    <property type="match status" value="1"/>
</dbReference>
<evidence type="ECO:0000256" key="3">
    <source>
        <dbReference type="ARBA" id="ARBA00022618"/>
    </source>
</evidence>
<evidence type="ECO:0000313" key="13">
    <source>
        <dbReference type="Proteomes" id="UP000027135"/>
    </source>
</evidence>
<proteinExistence type="predicted"/>
<dbReference type="SMART" id="SM00490">
    <property type="entry name" value="HELICc"/>
    <property type="match status" value="1"/>
</dbReference>
<dbReference type="Pfam" id="PF00271">
    <property type="entry name" value="Helicase_C"/>
    <property type="match status" value="1"/>
</dbReference>
<evidence type="ECO:0000256" key="9">
    <source>
        <dbReference type="ARBA" id="ARBA00029956"/>
    </source>
</evidence>
<keyword evidence="4" id="KW-0498">Mitosis</keyword>
<dbReference type="FunFam" id="3.40.50.10810:FF:000020">
    <property type="entry name" value="DNA repair and recombination protein RAD54B"/>
    <property type="match status" value="1"/>
</dbReference>
<name>A0A067QKB0_ZOONE</name>